<evidence type="ECO:0000259" key="5">
    <source>
        <dbReference type="Pfam" id="PF00675"/>
    </source>
</evidence>
<gene>
    <name evidence="7" type="ORF">MNODULE_09055</name>
</gene>
<dbReference type="PANTHER" id="PTHR11851:SF49">
    <property type="entry name" value="MITOCHONDRIAL-PROCESSING PEPTIDASE SUBUNIT ALPHA"/>
    <property type="match status" value="1"/>
</dbReference>
<protein>
    <submittedName>
        <fullName evidence="7">Insulinase family protein</fullName>
    </submittedName>
</protein>
<dbReference type="GO" id="GO:0046872">
    <property type="term" value="F:metal ion binding"/>
    <property type="evidence" value="ECO:0007669"/>
    <property type="project" value="InterPro"/>
</dbReference>
<dbReference type="PANTHER" id="PTHR11851">
    <property type="entry name" value="METALLOPROTEASE"/>
    <property type="match status" value="1"/>
</dbReference>
<comment type="cofactor">
    <cofactor evidence="1">
        <name>Zn(2+)</name>
        <dbReference type="ChEBI" id="CHEBI:29105"/>
    </cofactor>
</comment>
<dbReference type="InterPro" id="IPR001431">
    <property type="entry name" value="Pept_M16_Zn_BS"/>
</dbReference>
<dbReference type="GO" id="GO:0004222">
    <property type="term" value="F:metalloendopeptidase activity"/>
    <property type="evidence" value="ECO:0007669"/>
    <property type="project" value="InterPro"/>
</dbReference>
<comment type="caution">
    <text evidence="7">The sequence shown here is derived from an EMBL/GenBank/DDBJ whole genome shotgun (WGS) entry which is preliminary data.</text>
</comment>
<dbReference type="EMBL" id="VTOW01000001">
    <property type="protein sequence ID" value="NKE70885.1"/>
    <property type="molecule type" value="Genomic_DNA"/>
</dbReference>
<sequence length="465" mass="52723">MHRRESSPRLNASLLFLLLFFLLIPVFGQAAKIEEVILPNGLKVILLEEHKAPVVTFQVWYKVGSRNEITGKTGLSHLLEHMMFKGTPKYGKGEFSRIVAKNGGTENAFTGNDYTAYFENFASDRIELSLELESDRMQNLIIDPKEFQLEAEVVKEERRTRTEDDPYSFLIEKLYAIAFLVHPYRSPVIGWMSDLDHLTRDDAFDYYQRYYQPNNATIVVVGDFNTKTLLPKIKAAFEKIPKGPEPPKYIPPEPPQLGERRTVVKREAQLPFVFATFHTPNYKSPDTYALKVLSNILSSGKSSRLYRGLVYQQQIALDAGGHYDGLTADPELFYVYATARPQVSPEEIEEALTDEISRLQTEPVSNQELQKAKNQIEAEFILGSDSNFYRAMRIGTAETVGAGHEYVTRFVDNIRKVTAQDVLRVARKYLVEDQRSVGTLLPPSADEEAEAAESPAPDEPAKESR</sequence>
<dbReference type="Pfam" id="PF05193">
    <property type="entry name" value="Peptidase_M16_C"/>
    <property type="match status" value="1"/>
</dbReference>
<dbReference type="RefSeq" id="WP_168059116.1">
    <property type="nucleotide sequence ID" value="NZ_VTOW01000001.1"/>
</dbReference>
<keyword evidence="8" id="KW-1185">Reference proteome</keyword>
<evidence type="ECO:0000256" key="3">
    <source>
        <dbReference type="RuleBase" id="RU004447"/>
    </source>
</evidence>
<dbReference type="Proteomes" id="UP000534783">
    <property type="component" value="Unassembled WGS sequence"/>
</dbReference>
<dbReference type="InterPro" id="IPR007863">
    <property type="entry name" value="Peptidase_M16_C"/>
</dbReference>
<accession>A0A7X6IAY7</accession>
<reference evidence="7 8" key="1">
    <citation type="journal article" date="2020" name="Nature">
        <title>Bacterial chemolithoautotrophy via manganese oxidation.</title>
        <authorList>
            <person name="Yu H."/>
            <person name="Leadbetter J.R."/>
        </authorList>
    </citation>
    <scope>NUCLEOTIDE SEQUENCE [LARGE SCALE GENOMIC DNA]</scope>
    <source>
        <strain evidence="7 8">Mn-1</strain>
    </source>
</reference>
<evidence type="ECO:0000313" key="7">
    <source>
        <dbReference type="EMBL" id="NKE70885.1"/>
    </source>
</evidence>
<comment type="similarity">
    <text evidence="2 3">Belongs to the peptidase M16 family.</text>
</comment>
<dbReference type="SUPFAM" id="SSF63411">
    <property type="entry name" value="LuxS/MPP-like metallohydrolase"/>
    <property type="match status" value="2"/>
</dbReference>
<evidence type="ECO:0000256" key="2">
    <source>
        <dbReference type="ARBA" id="ARBA00007261"/>
    </source>
</evidence>
<evidence type="ECO:0000259" key="6">
    <source>
        <dbReference type="Pfam" id="PF05193"/>
    </source>
</evidence>
<dbReference type="Pfam" id="PF00675">
    <property type="entry name" value="Peptidase_M16"/>
    <property type="match status" value="1"/>
</dbReference>
<dbReference type="AlphaFoldDB" id="A0A7X6IAY7"/>
<feature type="domain" description="Peptidase M16 N-terminal" evidence="5">
    <location>
        <begin position="44"/>
        <end position="189"/>
    </location>
</feature>
<proteinExistence type="inferred from homology"/>
<organism evidence="7 8">
    <name type="scientific">Candidatus Manganitrophus noduliformans</name>
    <dbReference type="NCBI Taxonomy" id="2606439"/>
    <lineage>
        <taxon>Bacteria</taxon>
        <taxon>Pseudomonadati</taxon>
        <taxon>Nitrospirota</taxon>
        <taxon>Nitrospiria</taxon>
        <taxon>Candidatus Troglogloeales</taxon>
        <taxon>Candidatus Manganitrophaceae</taxon>
        <taxon>Candidatus Manganitrophus</taxon>
    </lineage>
</organism>
<dbReference type="InterPro" id="IPR011765">
    <property type="entry name" value="Pept_M16_N"/>
</dbReference>
<name>A0A7X6IAY7_9BACT</name>
<dbReference type="GO" id="GO:0006508">
    <property type="term" value="P:proteolysis"/>
    <property type="evidence" value="ECO:0007669"/>
    <property type="project" value="InterPro"/>
</dbReference>
<dbReference type="Gene3D" id="3.30.830.10">
    <property type="entry name" value="Metalloenzyme, LuxS/M16 peptidase-like"/>
    <property type="match status" value="2"/>
</dbReference>
<dbReference type="InterPro" id="IPR050361">
    <property type="entry name" value="MPP/UQCRC_Complex"/>
</dbReference>
<evidence type="ECO:0000256" key="4">
    <source>
        <dbReference type="SAM" id="MobiDB-lite"/>
    </source>
</evidence>
<dbReference type="InterPro" id="IPR011249">
    <property type="entry name" value="Metalloenz_LuxS/M16"/>
</dbReference>
<evidence type="ECO:0000256" key="1">
    <source>
        <dbReference type="ARBA" id="ARBA00001947"/>
    </source>
</evidence>
<feature type="domain" description="Peptidase M16 C-terminal" evidence="6">
    <location>
        <begin position="198"/>
        <end position="375"/>
    </location>
</feature>
<dbReference type="PROSITE" id="PS00143">
    <property type="entry name" value="INSULINASE"/>
    <property type="match status" value="1"/>
</dbReference>
<feature type="region of interest" description="Disordered" evidence="4">
    <location>
        <begin position="436"/>
        <end position="465"/>
    </location>
</feature>
<evidence type="ECO:0000313" key="8">
    <source>
        <dbReference type="Proteomes" id="UP000534783"/>
    </source>
</evidence>